<keyword evidence="12" id="KW-1185">Reference proteome</keyword>
<dbReference type="eggNOG" id="COG1132">
    <property type="taxonomic scope" value="Bacteria"/>
</dbReference>
<dbReference type="PANTHER" id="PTHR24221">
    <property type="entry name" value="ATP-BINDING CASSETTE SUB-FAMILY B"/>
    <property type="match status" value="1"/>
</dbReference>
<dbReference type="Gene3D" id="3.40.50.300">
    <property type="entry name" value="P-loop containing nucleotide triphosphate hydrolases"/>
    <property type="match status" value="1"/>
</dbReference>
<keyword evidence="5 8" id="KW-1133">Transmembrane helix</keyword>
<dbReference type="InterPro" id="IPR003439">
    <property type="entry name" value="ABC_transporter-like_ATP-bd"/>
</dbReference>
<keyword evidence="3" id="KW-0547">Nucleotide-binding</keyword>
<dbReference type="STRING" id="897.B2D07_06620"/>
<organism evidence="11 12">
    <name type="scientific">Desulfococcus multivorans DSM 2059</name>
    <dbReference type="NCBI Taxonomy" id="1121405"/>
    <lineage>
        <taxon>Bacteria</taxon>
        <taxon>Pseudomonadati</taxon>
        <taxon>Thermodesulfobacteriota</taxon>
        <taxon>Desulfobacteria</taxon>
        <taxon>Desulfobacterales</taxon>
        <taxon>Desulfococcaceae</taxon>
        <taxon>Desulfococcus</taxon>
    </lineage>
</organism>
<dbReference type="InterPro" id="IPR027417">
    <property type="entry name" value="P-loop_NTPase"/>
</dbReference>
<feature type="transmembrane region" description="Helical" evidence="8">
    <location>
        <begin position="152"/>
        <end position="176"/>
    </location>
</feature>
<dbReference type="AlphaFoldDB" id="S7TWA5"/>
<comment type="caution">
    <text evidence="11">The sequence shown here is derived from an EMBL/GenBank/DDBJ whole genome shotgun (WGS) entry which is preliminary data.</text>
</comment>
<dbReference type="InterPro" id="IPR036640">
    <property type="entry name" value="ABC1_TM_sf"/>
</dbReference>
<comment type="subcellular location">
    <subcellularLocation>
        <location evidence="1">Cell membrane</location>
        <topology evidence="1">Multi-pass membrane protein</topology>
    </subcellularLocation>
</comment>
<dbReference type="PATRIC" id="fig|1121405.3.peg.1627"/>
<evidence type="ECO:0000259" key="9">
    <source>
        <dbReference type="PROSITE" id="PS50893"/>
    </source>
</evidence>
<dbReference type="PROSITE" id="PS50929">
    <property type="entry name" value="ABC_TM1F"/>
    <property type="match status" value="1"/>
</dbReference>
<dbReference type="SUPFAM" id="SSF90123">
    <property type="entry name" value="ABC transporter transmembrane region"/>
    <property type="match status" value="1"/>
</dbReference>
<name>S7TWA5_DESML</name>
<evidence type="ECO:0000256" key="7">
    <source>
        <dbReference type="SAM" id="MobiDB-lite"/>
    </source>
</evidence>
<evidence type="ECO:0000256" key="2">
    <source>
        <dbReference type="ARBA" id="ARBA00022692"/>
    </source>
</evidence>
<dbReference type="OrthoDB" id="9760168at2"/>
<dbReference type="Gene3D" id="1.20.1560.10">
    <property type="entry name" value="ABC transporter type 1, transmembrane domain"/>
    <property type="match status" value="1"/>
</dbReference>
<accession>S7TWA5</accession>
<dbReference type="PANTHER" id="PTHR24221:SF654">
    <property type="entry name" value="ATP-BINDING CASSETTE SUB-FAMILY B MEMBER 6"/>
    <property type="match status" value="1"/>
</dbReference>
<evidence type="ECO:0000256" key="8">
    <source>
        <dbReference type="SAM" id="Phobius"/>
    </source>
</evidence>
<dbReference type="InterPro" id="IPR017871">
    <property type="entry name" value="ABC_transporter-like_CS"/>
</dbReference>
<dbReference type="GO" id="GO:0005886">
    <property type="term" value="C:plasma membrane"/>
    <property type="evidence" value="ECO:0007669"/>
    <property type="project" value="UniProtKB-SubCell"/>
</dbReference>
<keyword evidence="2 8" id="KW-0812">Transmembrane</keyword>
<dbReference type="InterPro" id="IPR003593">
    <property type="entry name" value="AAA+_ATPase"/>
</dbReference>
<dbReference type="InterPro" id="IPR039421">
    <property type="entry name" value="Type_1_exporter"/>
</dbReference>
<dbReference type="PROSITE" id="PS50893">
    <property type="entry name" value="ABC_TRANSPORTER_2"/>
    <property type="match status" value="1"/>
</dbReference>
<feature type="domain" description="ABC transporter" evidence="9">
    <location>
        <begin position="354"/>
        <end position="587"/>
    </location>
</feature>
<protein>
    <submittedName>
        <fullName evidence="11">ABC transporter related protein</fullName>
    </submittedName>
</protein>
<evidence type="ECO:0000256" key="3">
    <source>
        <dbReference type="ARBA" id="ARBA00022741"/>
    </source>
</evidence>
<dbReference type="GO" id="GO:0140359">
    <property type="term" value="F:ABC-type transporter activity"/>
    <property type="evidence" value="ECO:0007669"/>
    <property type="project" value="InterPro"/>
</dbReference>
<dbReference type="Pfam" id="PF00005">
    <property type="entry name" value="ABC_tran"/>
    <property type="match status" value="1"/>
</dbReference>
<evidence type="ECO:0000256" key="6">
    <source>
        <dbReference type="ARBA" id="ARBA00023136"/>
    </source>
</evidence>
<dbReference type="SMART" id="SM00382">
    <property type="entry name" value="AAA"/>
    <property type="match status" value="1"/>
</dbReference>
<keyword evidence="4" id="KW-0067">ATP-binding</keyword>
<reference evidence="11 12" key="1">
    <citation type="journal article" date="2013" name="Genome Announc.">
        <title>Draft genome sequences for three mercury-methylating, sulfate-reducing bacteria.</title>
        <authorList>
            <person name="Brown S.D."/>
            <person name="Hurt R.A.Jr."/>
            <person name="Gilmour C.C."/>
            <person name="Elias D.A."/>
        </authorList>
    </citation>
    <scope>NUCLEOTIDE SEQUENCE [LARGE SCALE GENOMIC DNA]</scope>
    <source>
        <strain evidence="11 12">DSM 2059</strain>
    </source>
</reference>
<dbReference type="Pfam" id="PF00664">
    <property type="entry name" value="ABC_membrane"/>
    <property type="match status" value="1"/>
</dbReference>
<dbReference type="GO" id="GO:0016887">
    <property type="term" value="F:ATP hydrolysis activity"/>
    <property type="evidence" value="ECO:0007669"/>
    <property type="project" value="InterPro"/>
</dbReference>
<evidence type="ECO:0000313" key="11">
    <source>
        <dbReference type="EMBL" id="EPR41311.1"/>
    </source>
</evidence>
<feature type="region of interest" description="Disordered" evidence="7">
    <location>
        <begin position="573"/>
        <end position="594"/>
    </location>
</feature>
<evidence type="ECO:0000313" key="12">
    <source>
        <dbReference type="Proteomes" id="UP000014977"/>
    </source>
</evidence>
<dbReference type="SUPFAM" id="SSF52540">
    <property type="entry name" value="P-loop containing nucleoside triphosphate hydrolases"/>
    <property type="match status" value="1"/>
</dbReference>
<gene>
    <name evidence="11" type="ORF">dsmv_2092</name>
</gene>
<dbReference type="Proteomes" id="UP000014977">
    <property type="component" value="Unassembled WGS sequence"/>
</dbReference>
<dbReference type="CDD" id="cd03228">
    <property type="entry name" value="ABCC_MRP_Like"/>
    <property type="match status" value="1"/>
</dbReference>
<dbReference type="InterPro" id="IPR011527">
    <property type="entry name" value="ABC1_TM_dom"/>
</dbReference>
<feature type="transmembrane region" description="Helical" evidence="8">
    <location>
        <begin position="182"/>
        <end position="199"/>
    </location>
</feature>
<evidence type="ECO:0000256" key="4">
    <source>
        <dbReference type="ARBA" id="ARBA00022840"/>
    </source>
</evidence>
<sequence>MRLPITFFRRYPGESLLTLLALLLAGVAEGFGMTMLLPLLGIAIGGPADAIEASPGQKPALEQTIIRLFELIGLSPTIGLLLAVFVLCIMMKAALLLIANKRVGYMVSRVATDLRLDLIRALFTTRWEYYVHQPIGRFTNAFATEARRSADAYLYGIRIMAQALQAAVYTVVALMVARQETLTTLLAGFVILFALRHLVKKAKTAGNRQTQLLKSLLSQLTDTLQSIKPLKAMARENLADAVLQTRTRRLNKALRKQVFSEEALKALQEPLITLFLGFGLYAALVWWEMPMATVIVMIFMLIKILKALQKAQKEYQSMVIAESAYWSLWSKIEEARREKEHHTGSLTPVLEEGIRIENVSFGYGDRFVLKDLSMSFPMGSFSAIIGPSGAGKTTVVDLITGLLTPREGTIWIDDMPLTAADIKAWRRMIGYVPQETLLLHDTVMVNVTLGDPAFDEKDAQRALSEAGAWGFVAEMPAGIHTVVGERGARLSGGQRQRITIARALVHRPRLMILDEATSALDPASEAEICQTLRQLKGRLTILAISHQTALLEAADRAYRLHMGMAELLATPDEKKTLRYPQNHRQGGPASEKMR</sequence>
<feature type="transmembrane region" description="Helical" evidence="8">
    <location>
        <begin position="78"/>
        <end position="99"/>
    </location>
</feature>
<evidence type="ECO:0000256" key="1">
    <source>
        <dbReference type="ARBA" id="ARBA00004651"/>
    </source>
</evidence>
<dbReference type="PROSITE" id="PS00211">
    <property type="entry name" value="ABC_TRANSPORTER_1"/>
    <property type="match status" value="1"/>
</dbReference>
<dbReference type="GO" id="GO:0005524">
    <property type="term" value="F:ATP binding"/>
    <property type="evidence" value="ECO:0007669"/>
    <property type="project" value="UniProtKB-KW"/>
</dbReference>
<dbReference type="RefSeq" id="WP_020876523.1">
    <property type="nucleotide sequence ID" value="NZ_ATHJ01000076.1"/>
</dbReference>
<evidence type="ECO:0000256" key="5">
    <source>
        <dbReference type="ARBA" id="ARBA00022989"/>
    </source>
</evidence>
<proteinExistence type="predicted"/>
<evidence type="ECO:0000259" key="10">
    <source>
        <dbReference type="PROSITE" id="PS50929"/>
    </source>
</evidence>
<dbReference type="EMBL" id="ATHJ01000076">
    <property type="protein sequence ID" value="EPR41311.1"/>
    <property type="molecule type" value="Genomic_DNA"/>
</dbReference>
<dbReference type="GO" id="GO:0034040">
    <property type="term" value="F:ATPase-coupled lipid transmembrane transporter activity"/>
    <property type="evidence" value="ECO:0007669"/>
    <property type="project" value="TreeGrafter"/>
</dbReference>
<keyword evidence="6 8" id="KW-0472">Membrane</keyword>
<feature type="domain" description="ABC transmembrane type-1" evidence="10">
    <location>
        <begin position="16"/>
        <end position="309"/>
    </location>
</feature>